<dbReference type="SUPFAM" id="SSF51445">
    <property type="entry name" value="(Trans)glycosidases"/>
    <property type="match status" value="1"/>
</dbReference>
<evidence type="ECO:0000256" key="7">
    <source>
        <dbReference type="ARBA" id="ARBA00022801"/>
    </source>
</evidence>
<evidence type="ECO:0000259" key="18">
    <source>
        <dbReference type="SMART" id="SM00642"/>
    </source>
</evidence>
<keyword evidence="9 14" id="KW-0326">Glycosidase</keyword>
<evidence type="ECO:0000256" key="16">
    <source>
        <dbReference type="PIRSR" id="PIRSR006337-2"/>
    </source>
</evidence>
<dbReference type="PIRSF" id="PIRSF006337">
    <property type="entry name" value="Trehalose_TreZ"/>
    <property type="match status" value="1"/>
</dbReference>
<keyword evidence="6" id="KW-0963">Cytoplasm</keyword>
<dbReference type="PANTHER" id="PTHR43651">
    <property type="entry name" value="1,4-ALPHA-GLUCAN-BRANCHING ENZYME"/>
    <property type="match status" value="1"/>
</dbReference>
<dbReference type="CDD" id="cd02853">
    <property type="entry name" value="E_set_MTHase_like_N"/>
    <property type="match status" value="1"/>
</dbReference>
<dbReference type="Pfam" id="PF02922">
    <property type="entry name" value="CBM_48"/>
    <property type="match status" value="1"/>
</dbReference>
<dbReference type="Proteomes" id="UP000323956">
    <property type="component" value="Unassembled WGS sequence"/>
</dbReference>
<dbReference type="InterPro" id="IPR017853">
    <property type="entry name" value="GH"/>
</dbReference>
<keyword evidence="8" id="KW-0119">Carbohydrate metabolism</keyword>
<feature type="site" description="Transition state stabilizer" evidence="17">
    <location>
        <position position="377"/>
    </location>
</feature>
<dbReference type="InterPro" id="IPR044901">
    <property type="entry name" value="Trehalose_TreZ_E-set_sf"/>
</dbReference>
<dbReference type="CDD" id="cd11325">
    <property type="entry name" value="AmyAc_GTHase"/>
    <property type="match status" value="1"/>
</dbReference>
<name>A0A1N6W066_9RHOB</name>
<organism evidence="19 20">
    <name type="scientific">Paracoccus thiocyanatus</name>
    <dbReference type="NCBI Taxonomy" id="34006"/>
    <lineage>
        <taxon>Bacteria</taxon>
        <taxon>Pseudomonadati</taxon>
        <taxon>Pseudomonadota</taxon>
        <taxon>Alphaproteobacteria</taxon>
        <taxon>Rhodobacterales</taxon>
        <taxon>Paracoccaceae</taxon>
        <taxon>Paracoccus</taxon>
    </lineage>
</organism>
<evidence type="ECO:0000256" key="15">
    <source>
        <dbReference type="PIRSR" id="PIRSR006337-1"/>
    </source>
</evidence>
<evidence type="ECO:0000256" key="14">
    <source>
        <dbReference type="PIRNR" id="PIRNR006337"/>
    </source>
</evidence>
<dbReference type="InterPro" id="IPR014756">
    <property type="entry name" value="Ig_E-set"/>
</dbReference>
<comment type="pathway">
    <text evidence="2 14">Glycan biosynthesis; trehalose biosynthesis.</text>
</comment>
<evidence type="ECO:0000313" key="19">
    <source>
        <dbReference type="EMBL" id="SIQ83521.1"/>
    </source>
</evidence>
<dbReference type="InterPro" id="IPR006047">
    <property type="entry name" value="GH13_cat_dom"/>
</dbReference>
<sequence length="568" mass="62108">MARWGACWDDAGRWQARLWAPGADRVQLVLNGREQDMARDGDGYWSATARPGIGDTYLFRVDGRLAPDPASRCQVRGVHGASVVTAAADFPWRVPWRGRDWAEAAIYELHVGSFTPSGTLAEAETRLAGLAALGFTAIELMPLGQWPGQRGWGYDGVLPFALHPAYGAPDDLRRFVDRAHGLGLMVLLDLVMNHFGPDGASLHLTSPEFFDPGRQTPWGAAIDFSQPAVRAYWTECAEYWLAEFRLDGLRLDAVHQIAGPGARQFLADLALRARGAGAGRAIHLVTEDERNLPDLRQSGYDASWNDDFHHAIHTLLTGEDQGYYASFARDPMGDLALALARGHVEQGQPRPGRDRPRGAPCGHLPPTAFVNAIQTHDQVGNRAQGERLLALADPAGVRMAYALLLVAPYIPMVFMGEERGAQSPFLFFADYRGDLAQAVRQGRAAEFADDPSFGGAVPDPLDPATLERSRIDWQDEGRARPWLDLTRRALDFRRESVVGLLKSGRIGAEVQRHGRRGLDARWRFGAGTLRIVLSAGAVEDLPAIAAPQFRLGRPGVDPFALCASVEPS</sequence>
<dbReference type="GO" id="GO:0005992">
    <property type="term" value="P:trehalose biosynthetic process"/>
    <property type="evidence" value="ECO:0007669"/>
    <property type="project" value="UniProtKB-UniRule"/>
</dbReference>
<feature type="active site" description="Proton donor" evidence="15">
    <location>
        <position position="287"/>
    </location>
</feature>
<dbReference type="NCBIfam" id="TIGR02402">
    <property type="entry name" value="trehalose_TreZ"/>
    <property type="match status" value="1"/>
</dbReference>
<comment type="similarity">
    <text evidence="3 14">Belongs to the glycosyl hydrolase 13 family.</text>
</comment>
<comment type="subcellular location">
    <subcellularLocation>
        <location evidence="1 15">Cytoplasm</location>
    </subcellularLocation>
</comment>
<feature type="binding site" evidence="16">
    <location>
        <begin position="306"/>
        <end position="310"/>
    </location>
    <ligand>
        <name>substrate</name>
    </ligand>
</feature>
<evidence type="ECO:0000256" key="12">
    <source>
        <dbReference type="ARBA" id="ARBA00034013"/>
    </source>
</evidence>
<feature type="active site" description="Nucleophile" evidence="15">
    <location>
        <position position="252"/>
    </location>
</feature>
<dbReference type="GO" id="GO:0033942">
    <property type="term" value="F:4-alpha-D-(1-&gt;4)-alpha-D-glucanotrehalose trehalohydrolase activity"/>
    <property type="evidence" value="ECO:0007669"/>
    <property type="project" value="UniProtKB-EC"/>
</dbReference>
<dbReference type="AlphaFoldDB" id="A0A1N6W066"/>
<dbReference type="InterPro" id="IPR004193">
    <property type="entry name" value="Glyco_hydro_13_N"/>
</dbReference>
<accession>A0A1N6W066</accession>
<dbReference type="PANTHER" id="PTHR43651:SF11">
    <property type="entry name" value="MALTO-OLIGOSYLTREHALOSE TREHALOHYDROLASE"/>
    <property type="match status" value="1"/>
</dbReference>
<dbReference type="SMART" id="SM00642">
    <property type="entry name" value="Aamy"/>
    <property type="match status" value="1"/>
</dbReference>
<protein>
    <recommendedName>
        <fullName evidence="5 13">Malto-oligosyltrehalose trehalohydrolase</fullName>
        <shortName evidence="14">MTHase</shortName>
        <ecNumber evidence="4 13">3.2.1.141</ecNumber>
    </recommendedName>
    <alternativeName>
        <fullName evidence="11 14">4-alpha-D-((1-&gt;4)-alpha-D-glucano)trehalose trehalohydrolase</fullName>
    </alternativeName>
    <alternativeName>
        <fullName evidence="10 14">Maltooligosyl trehalose trehalohydrolase</fullName>
    </alternativeName>
</protein>
<evidence type="ECO:0000256" key="8">
    <source>
        <dbReference type="ARBA" id="ARBA00023277"/>
    </source>
</evidence>
<dbReference type="InterPro" id="IPR013783">
    <property type="entry name" value="Ig-like_fold"/>
</dbReference>
<evidence type="ECO:0000256" key="4">
    <source>
        <dbReference type="ARBA" id="ARBA00012268"/>
    </source>
</evidence>
<evidence type="ECO:0000256" key="9">
    <source>
        <dbReference type="ARBA" id="ARBA00023295"/>
    </source>
</evidence>
<gene>
    <name evidence="19" type="ORF">SAMN05421641_11546</name>
</gene>
<evidence type="ECO:0000256" key="6">
    <source>
        <dbReference type="ARBA" id="ARBA00022490"/>
    </source>
</evidence>
<dbReference type="Gene3D" id="1.10.10.760">
    <property type="entry name" value="E-set domains of sugar-utilizing enzymes"/>
    <property type="match status" value="1"/>
</dbReference>
<feature type="binding site" evidence="16">
    <location>
        <begin position="250"/>
        <end position="255"/>
    </location>
    <ligand>
        <name>substrate</name>
    </ligand>
</feature>
<feature type="domain" description="Glycosyl hydrolase family 13 catalytic" evidence="18">
    <location>
        <begin position="108"/>
        <end position="447"/>
    </location>
</feature>
<dbReference type="Gene3D" id="3.20.20.80">
    <property type="entry name" value="Glycosidases"/>
    <property type="match status" value="1"/>
</dbReference>
<evidence type="ECO:0000313" key="20">
    <source>
        <dbReference type="Proteomes" id="UP000323956"/>
    </source>
</evidence>
<dbReference type="Pfam" id="PF00128">
    <property type="entry name" value="Alpha-amylase"/>
    <property type="match status" value="1"/>
</dbReference>
<feature type="binding site" evidence="16">
    <location>
        <begin position="376"/>
        <end position="381"/>
    </location>
    <ligand>
        <name>substrate</name>
    </ligand>
</feature>
<dbReference type="InterPro" id="IPR012768">
    <property type="entry name" value="Trehalose_TreZ"/>
</dbReference>
<evidence type="ECO:0000256" key="2">
    <source>
        <dbReference type="ARBA" id="ARBA00005199"/>
    </source>
</evidence>
<evidence type="ECO:0000256" key="11">
    <source>
        <dbReference type="ARBA" id="ARBA00033284"/>
    </source>
</evidence>
<dbReference type="EMBL" id="FTMK01000015">
    <property type="protein sequence ID" value="SIQ83521.1"/>
    <property type="molecule type" value="Genomic_DNA"/>
</dbReference>
<dbReference type="UniPathway" id="UPA00299"/>
<evidence type="ECO:0000256" key="13">
    <source>
        <dbReference type="NCBIfam" id="TIGR02402"/>
    </source>
</evidence>
<dbReference type="GO" id="GO:0005737">
    <property type="term" value="C:cytoplasm"/>
    <property type="evidence" value="ECO:0007669"/>
    <property type="project" value="UniProtKB-SubCell"/>
</dbReference>
<evidence type="ECO:0000256" key="10">
    <source>
        <dbReference type="ARBA" id="ARBA00032057"/>
    </source>
</evidence>
<evidence type="ECO:0000256" key="5">
    <source>
        <dbReference type="ARBA" id="ARBA00015938"/>
    </source>
</evidence>
<dbReference type="SUPFAM" id="SSF81296">
    <property type="entry name" value="E set domains"/>
    <property type="match status" value="1"/>
</dbReference>
<comment type="catalytic activity">
    <reaction evidence="12 14">
        <text>hydrolysis of (1-&gt;4)-alpha-D-glucosidic linkage in 4-alpha-D-[(1-&gt;4)-alpha-D-glucanosyl]n trehalose to yield trehalose and (1-&gt;4)-alpha-D-glucan.</text>
        <dbReference type="EC" id="3.2.1.141"/>
    </reaction>
</comment>
<dbReference type="EC" id="3.2.1.141" evidence="4 13"/>
<dbReference type="RefSeq" id="WP_149766052.1">
    <property type="nucleotide sequence ID" value="NZ_FTMK01000015.1"/>
</dbReference>
<reference evidence="19 20" key="1">
    <citation type="submission" date="2017-01" db="EMBL/GenBank/DDBJ databases">
        <authorList>
            <person name="Varghese N."/>
            <person name="Submissions S."/>
        </authorList>
    </citation>
    <scope>NUCLEOTIDE SEQUENCE [LARGE SCALE GENOMIC DNA]</scope>
    <source>
        <strain evidence="19 20">ATCC 700171</strain>
    </source>
</reference>
<keyword evidence="7 14" id="KW-0378">Hydrolase</keyword>
<evidence type="ECO:0000256" key="1">
    <source>
        <dbReference type="ARBA" id="ARBA00004496"/>
    </source>
</evidence>
<dbReference type="OrthoDB" id="9800174at2"/>
<evidence type="ECO:0000256" key="17">
    <source>
        <dbReference type="PIRSR" id="PIRSR006337-3"/>
    </source>
</evidence>
<proteinExistence type="inferred from homology"/>
<dbReference type="Gene3D" id="2.60.40.10">
    <property type="entry name" value="Immunoglobulins"/>
    <property type="match status" value="1"/>
</dbReference>
<evidence type="ECO:0000256" key="3">
    <source>
        <dbReference type="ARBA" id="ARBA00008061"/>
    </source>
</evidence>